<evidence type="ECO:0000256" key="1">
    <source>
        <dbReference type="ARBA" id="ARBA00001275"/>
    </source>
</evidence>
<sequence>MPTQPPTANPVCEDNRTALTKGALKRAFLDNLFYFQGKFPALATRNDYYMALAYTVRDRLLQRWISTAEAYAASQARTVAYLSAEFLLGPHLGNNLLNLGIYDTARQALRELGLSFEEILAQEEEPGLGNGGLGRLAACFLDSMATLEIPSLGYGIRYEFGIFAQDIVDGGQVELTDKWLRFGNPWEIPRPEWAVEVHLGGHTHHFVDRDGRHRAQWVPAMTVMGTPYDTPILGYRNNTANTLRLWRAEAPESFDLTTFNRGDYWGAVNKKVISENITKVLYPNDEQIQGKELRLQQQYFFVACSLKDMMRIMRNQGIPLEKFHQKFAVQLNDTHPAVAIAELMRILIDEQDMEWDRAWSITRNTFAYTNHTLLPEALEQWPVHLFGRVLPRHMELIMEINARFLDEVRIRFLGDHDRLARMSLINEHGERYVRMANLACVGSQAINGVAALHTELLKQDVLADFYAFAPKKFSNKTNGVTPRRFVALANPRLARLLDRTIGDGWVRDLDRLRGLETYADDAAFRSEWRYIKRAVKEDFAGFARRRLGVAIDPNSLFDVQVKRIHEYKRQHLNVLHIVALYHRIKNDPNVTITPRTFIFGGKAAPGYHMAKLMIRLITAVGDTINRDPDVRDLLKVVFLPNFNVGAGQWVYPAAELSEQISTAGKEASGTGNMKFMMNGALTIGTLDGANIEIREEAGPENFFLFGLTTEEVQAMQRQGYRPPDWYHANPELKAVLDLIRDGHFCRGDRHLFQPLVDHLINHDPYMLLADFQSYVDCQADVGEAYRDKERWSRMAILNVARSGKFSSDRTIRDYCRDIWRVEPKSVQLSSRNDLRLDLGKQGA</sequence>
<dbReference type="RefSeq" id="WP_131444543.1">
    <property type="nucleotide sequence ID" value="NZ_SJZB01000008.1"/>
</dbReference>
<keyword evidence="7 10" id="KW-0663">Pyridoxal phosphate</keyword>
<dbReference type="Gene3D" id="3.40.50.2000">
    <property type="entry name" value="Glycogen Phosphorylase B"/>
    <property type="match status" value="2"/>
</dbReference>
<keyword evidence="8 11" id="KW-0119">Carbohydrate metabolism</keyword>
<comment type="caution">
    <text evidence="12">The sequence shown here is derived from an EMBL/GenBank/DDBJ whole genome shotgun (WGS) entry which is preliminary data.</text>
</comment>
<dbReference type="EC" id="2.4.1.1" evidence="11"/>
<dbReference type="OrthoDB" id="7229284at2"/>
<dbReference type="FunFam" id="3.40.50.2000:FF:000005">
    <property type="entry name" value="Alpha-1,4 glucan phosphorylase"/>
    <property type="match status" value="1"/>
</dbReference>
<evidence type="ECO:0000256" key="10">
    <source>
        <dbReference type="PIRSR" id="PIRSR000460-1"/>
    </source>
</evidence>
<organism evidence="12 13">
    <name type="scientific">Parasulfuritortus cantonensis</name>
    <dbReference type="NCBI Taxonomy" id="2528202"/>
    <lineage>
        <taxon>Bacteria</taxon>
        <taxon>Pseudomonadati</taxon>
        <taxon>Pseudomonadota</taxon>
        <taxon>Betaproteobacteria</taxon>
        <taxon>Nitrosomonadales</taxon>
        <taxon>Thiobacillaceae</taxon>
        <taxon>Parasulfuritortus</taxon>
    </lineage>
</organism>
<dbReference type="GO" id="GO:0030170">
    <property type="term" value="F:pyridoxal phosphate binding"/>
    <property type="evidence" value="ECO:0007669"/>
    <property type="project" value="InterPro"/>
</dbReference>
<dbReference type="PROSITE" id="PS00102">
    <property type="entry name" value="PHOSPHORYLASE"/>
    <property type="match status" value="1"/>
</dbReference>
<dbReference type="SUPFAM" id="SSF53756">
    <property type="entry name" value="UDP-Glycosyltransferase/glycogen phosphorylase"/>
    <property type="match status" value="1"/>
</dbReference>
<comment type="function">
    <text evidence="9">Phosphorylase is an important allosteric enzyme in carbohydrate metabolism. Enzymes from different sources differ in their regulatory mechanisms and in their natural substrates. However, all known phosphorylases share catalytic and structural properties.</text>
</comment>
<accession>A0A4R1BNR1</accession>
<dbReference type="PANTHER" id="PTHR11468">
    <property type="entry name" value="GLYCOGEN PHOSPHORYLASE"/>
    <property type="match status" value="1"/>
</dbReference>
<comment type="catalytic activity">
    <reaction evidence="1 11">
        <text>[(1-&gt;4)-alpha-D-glucosyl](n) + phosphate = [(1-&gt;4)-alpha-D-glucosyl](n-1) + alpha-D-glucose 1-phosphate</text>
        <dbReference type="Rhea" id="RHEA:41732"/>
        <dbReference type="Rhea" id="RHEA-COMP:9584"/>
        <dbReference type="Rhea" id="RHEA-COMP:9586"/>
        <dbReference type="ChEBI" id="CHEBI:15444"/>
        <dbReference type="ChEBI" id="CHEBI:43474"/>
        <dbReference type="ChEBI" id="CHEBI:58601"/>
        <dbReference type="EC" id="2.4.1.1"/>
    </reaction>
</comment>
<reference evidence="12 13" key="1">
    <citation type="submission" date="2019-03" db="EMBL/GenBank/DDBJ databases">
        <title>Genome sequence of Thiobacillaceae bacterium LSR1, a sulfur-oxidizing bacterium isolated from freshwater sediment.</title>
        <authorList>
            <person name="Li S."/>
        </authorList>
    </citation>
    <scope>NUCLEOTIDE SEQUENCE [LARGE SCALE GENOMIC DNA]</scope>
    <source>
        <strain evidence="12 13">LSR1</strain>
    </source>
</reference>
<dbReference type="CDD" id="cd04300">
    <property type="entry name" value="GT35_Glycogen_Phosphorylase"/>
    <property type="match status" value="1"/>
</dbReference>
<dbReference type="GO" id="GO:0008184">
    <property type="term" value="F:glycogen phosphorylase activity"/>
    <property type="evidence" value="ECO:0007669"/>
    <property type="project" value="InterPro"/>
</dbReference>
<comment type="function">
    <text evidence="11">Allosteric enzyme that catalyzes the rate-limiting step in glycogen catabolism, the phosphorolytic cleavage of glycogen to produce glucose-1-phosphate, and plays a central role in maintaining cellular and organismal glucose homeostasis.</text>
</comment>
<evidence type="ECO:0000256" key="2">
    <source>
        <dbReference type="ARBA" id="ARBA00001933"/>
    </source>
</evidence>
<keyword evidence="6 11" id="KW-0808">Transferase</keyword>
<dbReference type="InterPro" id="IPR035090">
    <property type="entry name" value="Pyridoxal_P_attach_site"/>
</dbReference>
<keyword evidence="13" id="KW-1185">Reference proteome</keyword>
<name>A0A4R1BNR1_9PROT</name>
<dbReference type="GO" id="GO:0005980">
    <property type="term" value="P:glycogen catabolic process"/>
    <property type="evidence" value="ECO:0007669"/>
    <property type="project" value="TreeGrafter"/>
</dbReference>
<comment type="similarity">
    <text evidence="3 11">Belongs to the glycogen phosphorylase family.</text>
</comment>
<gene>
    <name evidence="12" type="ORF">EZJ19_01535</name>
</gene>
<dbReference type="EMBL" id="SJZB01000008">
    <property type="protein sequence ID" value="TCJ18915.1"/>
    <property type="molecule type" value="Genomic_DNA"/>
</dbReference>
<evidence type="ECO:0000256" key="9">
    <source>
        <dbReference type="ARBA" id="ARBA00025174"/>
    </source>
</evidence>
<dbReference type="InterPro" id="IPR000811">
    <property type="entry name" value="Glyco_trans_35"/>
</dbReference>
<dbReference type="InterPro" id="IPR011833">
    <property type="entry name" value="Glycg_phsphrylas"/>
</dbReference>
<dbReference type="Pfam" id="PF00343">
    <property type="entry name" value="Phosphorylase"/>
    <property type="match status" value="1"/>
</dbReference>
<evidence type="ECO:0000256" key="8">
    <source>
        <dbReference type="ARBA" id="ARBA00023277"/>
    </source>
</evidence>
<comment type="cofactor">
    <cofactor evidence="2 11">
        <name>pyridoxal 5'-phosphate</name>
        <dbReference type="ChEBI" id="CHEBI:597326"/>
    </cofactor>
</comment>
<evidence type="ECO:0000313" key="13">
    <source>
        <dbReference type="Proteomes" id="UP000295443"/>
    </source>
</evidence>
<protein>
    <recommendedName>
        <fullName evidence="11">Alpha-1,4 glucan phosphorylase</fullName>
        <ecNumber evidence="11">2.4.1.1</ecNumber>
    </recommendedName>
</protein>
<evidence type="ECO:0000256" key="5">
    <source>
        <dbReference type="ARBA" id="ARBA00022676"/>
    </source>
</evidence>
<dbReference type="FunFam" id="3.40.50.2000:FF:000002">
    <property type="entry name" value="Alpha-1,4 glucan phosphorylase"/>
    <property type="match status" value="1"/>
</dbReference>
<evidence type="ECO:0000256" key="7">
    <source>
        <dbReference type="ARBA" id="ARBA00022898"/>
    </source>
</evidence>
<keyword evidence="5 11" id="KW-0328">Glycosyltransferase</keyword>
<dbReference type="GO" id="GO:0005737">
    <property type="term" value="C:cytoplasm"/>
    <property type="evidence" value="ECO:0007669"/>
    <property type="project" value="TreeGrafter"/>
</dbReference>
<keyword evidence="4" id="KW-0321">Glycogen metabolism</keyword>
<evidence type="ECO:0000256" key="4">
    <source>
        <dbReference type="ARBA" id="ARBA00022600"/>
    </source>
</evidence>
<feature type="modified residue" description="N6-(pyridoxal phosphate)lysine" evidence="10">
    <location>
        <position position="674"/>
    </location>
</feature>
<evidence type="ECO:0000256" key="6">
    <source>
        <dbReference type="ARBA" id="ARBA00022679"/>
    </source>
</evidence>
<evidence type="ECO:0000313" key="12">
    <source>
        <dbReference type="EMBL" id="TCJ18915.1"/>
    </source>
</evidence>
<evidence type="ECO:0000256" key="3">
    <source>
        <dbReference type="ARBA" id="ARBA00006047"/>
    </source>
</evidence>
<dbReference type="NCBIfam" id="TIGR02093">
    <property type="entry name" value="P_ylase"/>
    <property type="match status" value="1"/>
</dbReference>
<dbReference type="AlphaFoldDB" id="A0A4R1BNR1"/>
<dbReference type="PANTHER" id="PTHR11468:SF3">
    <property type="entry name" value="GLYCOGEN PHOSPHORYLASE, LIVER FORM"/>
    <property type="match status" value="1"/>
</dbReference>
<evidence type="ECO:0000256" key="11">
    <source>
        <dbReference type="RuleBase" id="RU000587"/>
    </source>
</evidence>
<proteinExistence type="inferred from homology"/>
<dbReference type="PIRSF" id="PIRSF000460">
    <property type="entry name" value="Pprylas_GlgP"/>
    <property type="match status" value="1"/>
</dbReference>
<dbReference type="Proteomes" id="UP000295443">
    <property type="component" value="Unassembled WGS sequence"/>
</dbReference>